<comment type="cofactor">
    <cofactor evidence="14">
        <name>Mg(2+)</name>
        <dbReference type="ChEBI" id="CHEBI:18420"/>
    </cofactor>
    <cofactor evidence="14">
        <name>Mn(2+)</name>
        <dbReference type="ChEBI" id="CHEBI:29035"/>
    </cofactor>
</comment>
<dbReference type="HAMAP" id="MF_01588">
    <property type="entry name" value="DNA_ligase_A"/>
    <property type="match status" value="1"/>
</dbReference>
<dbReference type="SMART" id="SM00292">
    <property type="entry name" value="BRCT"/>
    <property type="match status" value="1"/>
</dbReference>
<feature type="binding site" evidence="14">
    <location>
        <position position="300"/>
    </location>
    <ligand>
        <name>NAD(+)</name>
        <dbReference type="ChEBI" id="CHEBI:57540"/>
    </ligand>
</feature>
<comment type="catalytic activity">
    <reaction evidence="12 14 15">
        <text>NAD(+) + (deoxyribonucleotide)n-3'-hydroxyl + 5'-phospho-(deoxyribonucleotide)m = (deoxyribonucleotide)n+m + AMP + beta-nicotinamide D-nucleotide.</text>
        <dbReference type="EC" id="6.5.1.2"/>
    </reaction>
</comment>
<keyword evidence="14" id="KW-0464">Manganese</keyword>
<organism evidence="18 19">
    <name type="scientific">Ereboglobus luteus</name>
    <dbReference type="NCBI Taxonomy" id="1796921"/>
    <lineage>
        <taxon>Bacteria</taxon>
        <taxon>Pseudomonadati</taxon>
        <taxon>Verrucomicrobiota</taxon>
        <taxon>Opitutia</taxon>
        <taxon>Opitutales</taxon>
        <taxon>Opitutaceae</taxon>
        <taxon>Ereboglobus</taxon>
    </lineage>
</organism>
<dbReference type="Pfam" id="PF01653">
    <property type="entry name" value="DNA_ligase_aden"/>
    <property type="match status" value="1"/>
</dbReference>
<evidence type="ECO:0000256" key="12">
    <source>
        <dbReference type="ARBA" id="ARBA00034005"/>
    </source>
</evidence>
<sequence length="692" mass="76438">MNPDEIRARIKKLRADIAHHDELYYRKAEPEISDVEYDRLKKSLTELEDAHPDCAQDASADSPTERVGDDRTEGFATYTHRERMMSLDNTYSETELREFCARLEKLLGREELTYVVEPKIDGLAVSVTYEHGKLVRAVTRGNGVEGDDITANALTIKTLPRTLKKGDDLFSQSPDLIEIRGEIFMTTAEFQRINKLREEAAEPLYANPRNLAAGTIKQLDPREVAQRKLEIVLYGLGACEPAPALPPTQHDWHEQVRAWGLPTLEKYWVVKSADEICDAIRELDKMREKFAYATDGAVVKLDSIPLQREAGATSKAPRWAMAYKFAPERAETRLNAITIQVGRTGVLTPVAELEPVHLAGSTVQRATLHNRDEIARKDIRVGDFVYVEKAGEIIPAVVGVNTAKRAPECVPFVYPEKCPVCETPVVQLEGEVALRCPNRECPVQVRRRVRHFASKACVDIDGLGEAMVDTVVEKGWVRSVADIYRLRRDDLMTLGKSVEKSTDNLLAAIETSKRADLWRFIHGLGITHIGASASKDLAQNFRSIDALAKSKYEDFILEKKTVIEGIGETMALAIIEYFNEPQNRMLVGELLALGVNPTPPPERSAATSALFAGKTFVLTGTLPTMTREQATEKIEAAGGKVSGSVSKKTSYVLAGAEAGSKLAKAESLGVPVIDEAEFVRMLDGGGADTQAV</sequence>
<evidence type="ECO:0000256" key="15">
    <source>
        <dbReference type="RuleBase" id="RU000618"/>
    </source>
</evidence>
<evidence type="ECO:0000256" key="10">
    <source>
        <dbReference type="ARBA" id="ARBA00023027"/>
    </source>
</evidence>
<dbReference type="PANTHER" id="PTHR23389">
    <property type="entry name" value="CHROMOSOME TRANSMISSION FIDELITY FACTOR 18"/>
    <property type="match status" value="1"/>
</dbReference>
<dbReference type="PANTHER" id="PTHR23389:SF9">
    <property type="entry name" value="DNA LIGASE"/>
    <property type="match status" value="1"/>
</dbReference>
<dbReference type="Proteomes" id="UP000244896">
    <property type="component" value="Chromosome"/>
</dbReference>
<keyword evidence="7 14" id="KW-0227">DNA damage</keyword>
<gene>
    <name evidence="14" type="primary">ligA</name>
    <name evidence="18" type="ORF">CKA38_07440</name>
</gene>
<dbReference type="FunFam" id="1.10.150.20:FF:000007">
    <property type="entry name" value="DNA ligase"/>
    <property type="match status" value="1"/>
</dbReference>
<dbReference type="InterPro" id="IPR001357">
    <property type="entry name" value="BRCT_dom"/>
</dbReference>
<evidence type="ECO:0000256" key="1">
    <source>
        <dbReference type="ARBA" id="ARBA00004067"/>
    </source>
</evidence>
<evidence type="ECO:0000256" key="16">
    <source>
        <dbReference type="SAM" id="MobiDB-lite"/>
    </source>
</evidence>
<dbReference type="Pfam" id="PF03119">
    <property type="entry name" value="DNA_ligase_ZBD"/>
    <property type="match status" value="1"/>
</dbReference>
<dbReference type="CDD" id="cd00114">
    <property type="entry name" value="LIGANc"/>
    <property type="match status" value="1"/>
</dbReference>
<keyword evidence="4 14" id="KW-0436">Ligase</keyword>
<keyword evidence="19" id="KW-1185">Reference proteome</keyword>
<evidence type="ECO:0000313" key="18">
    <source>
        <dbReference type="EMBL" id="AWI10586.1"/>
    </source>
</evidence>
<dbReference type="Gene3D" id="2.40.50.140">
    <property type="entry name" value="Nucleic acid-binding proteins"/>
    <property type="match status" value="1"/>
</dbReference>
<proteinExistence type="inferred from homology"/>
<dbReference type="Gene3D" id="6.20.10.30">
    <property type="match status" value="1"/>
</dbReference>
<dbReference type="SUPFAM" id="SSF50249">
    <property type="entry name" value="Nucleic acid-binding proteins"/>
    <property type="match status" value="1"/>
</dbReference>
<dbReference type="Pfam" id="PF03120">
    <property type="entry name" value="OB_DNA_ligase"/>
    <property type="match status" value="1"/>
</dbReference>
<dbReference type="KEGG" id="elut:CKA38_07440"/>
<feature type="binding site" evidence="14">
    <location>
        <begin position="86"/>
        <end position="87"/>
    </location>
    <ligand>
        <name>NAD(+)</name>
        <dbReference type="ChEBI" id="CHEBI:57540"/>
    </ligand>
</feature>
<evidence type="ECO:0000256" key="14">
    <source>
        <dbReference type="HAMAP-Rule" id="MF_01588"/>
    </source>
</evidence>
<dbReference type="PIRSF" id="PIRSF001604">
    <property type="entry name" value="LigA"/>
    <property type="match status" value="1"/>
</dbReference>
<comment type="similarity">
    <text evidence="13 14">Belongs to the NAD-dependent DNA ligase family. LigA subfamily.</text>
</comment>
<feature type="binding site" evidence="14">
    <location>
        <position position="182"/>
    </location>
    <ligand>
        <name>NAD(+)</name>
        <dbReference type="ChEBI" id="CHEBI:57540"/>
    </ligand>
</feature>
<dbReference type="PROSITE" id="PS01055">
    <property type="entry name" value="DNA_LIGASE_N1"/>
    <property type="match status" value="1"/>
</dbReference>
<dbReference type="PROSITE" id="PS50172">
    <property type="entry name" value="BRCT"/>
    <property type="match status" value="1"/>
</dbReference>
<dbReference type="CDD" id="cd17748">
    <property type="entry name" value="BRCT_DNA_ligase_like"/>
    <property type="match status" value="1"/>
</dbReference>
<feature type="binding site" evidence="14">
    <location>
        <position position="324"/>
    </location>
    <ligand>
        <name>NAD(+)</name>
        <dbReference type="ChEBI" id="CHEBI:57540"/>
    </ligand>
</feature>
<dbReference type="PROSITE" id="PS01056">
    <property type="entry name" value="DNA_LIGASE_N2"/>
    <property type="match status" value="1"/>
</dbReference>
<protein>
    <recommendedName>
        <fullName evidence="3 14">DNA ligase</fullName>
        <ecNumber evidence="2 14">6.5.1.2</ecNumber>
    </recommendedName>
    <alternativeName>
        <fullName evidence="14">Polydeoxyribonucleotide synthase [NAD(+)]</fullName>
    </alternativeName>
</protein>
<feature type="binding site" evidence="14">
    <location>
        <position position="421"/>
    </location>
    <ligand>
        <name>Zn(2+)</name>
        <dbReference type="ChEBI" id="CHEBI:29105"/>
    </ligand>
</feature>
<dbReference type="NCBIfam" id="NF005932">
    <property type="entry name" value="PRK07956.1"/>
    <property type="match status" value="1"/>
</dbReference>
<dbReference type="InterPro" id="IPR004149">
    <property type="entry name" value="Znf_DNAligase_C4"/>
</dbReference>
<dbReference type="GO" id="GO:0005829">
    <property type="term" value="C:cytosol"/>
    <property type="evidence" value="ECO:0007669"/>
    <property type="project" value="TreeGrafter"/>
</dbReference>
<dbReference type="InterPro" id="IPR010994">
    <property type="entry name" value="RuvA_2-like"/>
</dbReference>
<evidence type="ECO:0000256" key="7">
    <source>
        <dbReference type="ARBA" id="ARBA00022763"/>
    </source>
</evidence>
<dbReference type="Gene3D" id="1.10.150.20">
    <property type="entry name" value="5' to 3' exonuclease, C-terminal subdomain"/>
    <property type="match status" value="2"/>
</dbReference>
<dbReference type="InterPro" id="IPR001679">
    <property type="entry name" value="DNA_ligase"/>
</dbReference>
<dbReference type="RefSeq" id="WP_108826485.1">
    <property type="nucleotide sequence ID" value="NZ_CP023004.1"/>
</dbReference>
<evidence type="ECO:0000259" key="17">
    <source>
        <dbReference type="PROSITE" id="PS50172"/>
    </source>
</evidence>
<feature type="binding site" evidence="14">
    <location>
        <position position="140"/>
    </location>
    <ligand>
        <name>NAD(+)</name>
        <dbReference type="ChEBI" id="CHEBI:57540"/>
    </ligand>
</feature>
<keyword evidence="6 14" id="KW-0479">Metal-binding</keyword>
<dbReference type="Gene3D" id="3.40.50.10190">
    <property type="entry name" value="BRCT domain"/>
    <property type="match status" value="1"/>
</dbReference>
<dbReference type="GO" id="GO:0006260">
    <property type="term" value="P:DNA replication"/>
    <property type="evidence" value="ECO:0007669"/>
    <property type="project" value="UniProtKB-KW"/>
</dbReference>
<dbReference type="SMART" id="SM00532">
    <property type="entry name" value="LIGANc"/>
    <property type="match status" value="1"/>
</dbReference>
<dbReference type="InterPro" id="IPR013840">
    <property type="entry name" value="DNAligase_N"/>
</dbReference>
<evidence type="ECO:0000256" key="11">
    <source>
        <dbReference type="ARBA" id="ARBA00023204"/>
    </source>
</evidence>
<keyword evidence="11 14" id="KW-0234">DNA repair</keyword>
<dbReference type="InterPro" id="IPR013839">
    <property type="entry name" value="DNAligase_adenylation"/>
</dbReference>
<dbReference type="EMBL" id="CP023004">
    <property type="protein sequence ID" value="AWI10586.1"/>
    <property type="molecule type" value="Genomic_DNA"/>
</dbReference>
<dbReference type="EC" id="6.5.1.2" evidence="2 14"/>
<evidence type="ECO:0000256" key="4">
    <source>
        <dbReference type="ARBA" id="ARBA00022598"/>
    </source>
</evidence>
<feature type="binding site" evidence="14">
    <location>
        <position position="418"/>
    </location>
    <ligand>
        <name>Zn(2+)</name>
        <dbReference type="ChEBI" id="CHEBI:29105"/>
    </ligand>
</feature>
<dbReference type="InterPro" id="IPR041663">
    <property type="entry name" value="DisA/LigA_HHH"/>
</dbReference>
<dbReference type="Gene3D" id="3.30.470.30">
    <property type="entry name" value="DNA ligase/mRNA capping enzyme"/>
    <property type="match status" value="1"/>
</dbReference>
<dbReference type="Gene3D" id="1.10.287.610">
    <property type="entry name" value="Helix hairpin bin"/>
    <property type="match status" value="1"/>
</dbReference>
<name>A0A2U8E6Y2_9BACT</name>
<reference evidence="18 19" key="1">
    <citation type="journal article" date="2018" name="Syst. Appl. Microbiol.">
        <title>Ereboglobus luteus gen. nov. sp. nov. from cockroach guts, and new insights into the oxygen relationship of the genera Opitutus and Didymococcus (Verrucomicrobia: Opitutaceae).</title>
        <authorList>
            <person name="Tegtmeier D."/>
            <person name="Belitz A."/>
            <person name="Radek R."/>
            <person name="Heimerl T."/>
            <person name="Brune A."/>
        </authorList>
    </citation>
    <scope>NUCLEOTIDE SEQUENCE [LARGE SCALE GENOMIC DNA]</scope>
    <source>
        <strain evidence="18 19">Ho45</strain>
    </source>
</reference>
<evidence type="ECO:0000256" key="13">
    <source>
        <dbReference type="ARBA" id="ARBA00060881"/>
    </source>
</evidence>
<keyword evidence="10 14" id="KW-0520">NAD</keyword>
<dbReference type="FunFam" id="2.40.50.140:FF:000012">
    <property type="entry name" value="DNA ligase"/>
    <property type="match status" value="1"/>
</dbReference>
<evidence type="ECO:0000256" key="6">
    <source>
        <dbReference type="ARBA" id="ARBA00022723"/>
    </source>
</evidence>
<evidence type="ECO:0000256" key="8">
    <source>
        <dbReference type="ARBA" id="ARBA00022833"/>
    </source>
</evidence>
<keyword evidence="5 14" id="KW-0235">DNA replication</keyword>
<dbReference type="SUPFAM" id="SSF52113">
    <property type="entry name" value="BRCT domain"/>
    <property type="match status" value="1"/>
</dbReference>
<keyword evidence="8 14" id="KW-0862">Zinc</keyword>
<dbReference type="GO" id="GO:0003911">
    <property type="term" value="F:DNA ligase (NAD+) activity"/>
    <property type="evidence" value="ECO:0007669"/>
    <property type="project" value="UniProtKB-UniRule"/>
</dbReference>
<dbReference type="InterPro" id="IPR018239">
    <property type="entry name" value="DNA_ligase_AS"/>
</dbReference>
<dbReference type="Pfam" id="PF12826">
    <property type="entry name" value="HHH_2"/>
    <property type="match status" value="1"/>
</dbReference>
<evidence type="ECO:0000256" key="5">
    <source>
        <dbReference type="ARBA" id="ARBA00022705"/>
    </source>
</evidence>
<evidence type="ECO:0000256" key="2">
    <source>
        <dbReference type="ARBA" id="ARBA00012722"/>
    </source>
</evidence>
<evidence type="ECO:0000256" key="3">
    <source>
        <dbReference type="ARBA" id="ARBA00013308"/>
    </source>
</evidence>
<dbReference type="NCBIfam" id="TIGR00575">
    <property type="entry name" value="dnlj"/>
    <property type="match status" value="1"/>
</dbReference>
<dbReference type="InterPro" id="IPR012340">
    <property type="entry name" value="NA-bd_OB-fold"/>
</dbReference>
<dbReference type="InterPro" id="IPR036420">
    <property type="entry name" value="BRCT_dom_sf"/>
</dbReference>
<dbReference type="GO" id="GO:0006281">
    <property type="term" value="P:DNA repair"/>
    <property type="evidence" value="ECO:0007669"/>
    <property type="project" value="UniProtKB-KW"/>
</dbReference>
<evidence type="ECO:0000313" key="19">
    <source>
        <dbReference type="Proteomes" id="UP000244896"/>
    </source>
</evidence>
<comment type="function">
    <text evidence="1 14">DNA ligase that catalyzes the formation of phosphodiester linkages between 5'-phosphoryl and 3'-hydroxyl groups in double-stranded DNA using NAD as a coenzyme and as the energy source for the reaction. It is essential for DNA replication and repair of damaged DNA.</text>
</comment>
<accession>A0A2U8E6Y2</accession>
<feature type="binding site" evidence="14">
    <location>
        <position position="436"/>
    </location>
    <ligand>
        <name>Zn(2+)</name>
        <dbReference type="ChEBI" id="CHEBI:29105"/>
    </ligand>
</feature>
<keyword evidence="9 14" id="KW-0460">Magnesium</keyword>
<feature type="binding site" evidence="14">
    <location>
        <begin position="34"/>
        <end position="38"/>
    </location>
    <ligand>
        <name>NAD(+)</name>
        <dbReference type="ChEBI" id="CHEBI:57540"/>
    </ligand>
</feature>
<dbReference type="Pfam" id="PF00533">
    <property type="entry name" value="BRCT"/>
    <property type="match status" value="1"/>
</dbReference>
<dbReference type="SUPFAM" id="SSF56091">
    <property type="entry name" value="DNA ligase/mRNA capping enzyme, catalytic domain"/>
    <property type="match status" value="1"/>
</dbReference>
<dbReference type="AlphaFoldDB" id="A0A2U8E6Y2"/>
<feature type="binding site" evidence="14">
    <location>
        <position position="117"/>
    </location>
    <ligand>
        <name>NAD(+)</name>
        <dbReference type="ChEBI" id="CHEBI:57540"/>
    </ligand>
</feature>
<dbReference type="OrthoDB" id="9759736at2"/>
<feature type="active site" description="N6-AMP-lysine intermediate" evidence="14">
    <location>
        <position position="119"/>
    </location>
</feature>
<dbReference type="InterPro" id="IPR033136">
    <property type="entry name" value="DNA_ligase_CS"/>
</dbReference>
<feature type="binding site" evidence="14">
    <location>
        <position position="441"/>
    </location>
    <ligand>
        <name>Zn(2+)</name>
        <dbReference type="ChEBI" id="CHEBI:29105"/>
    </ligand>
</feature>
<feature type="region of interest" description="Disordered" evidence="16">
    <location>
        <begin position="50"/>
        <end position="70"/>
    </location>
</feature>
<feature type="domain" description="BRCT" evidence="17">
    <location>
        <begin position="606"/>
        <end position="675"/>
    </location>
</feature>
<evidence type="ECO:0000256" key="9">
    <source>
        <dbReference type="ARBA" id="ARBA00022842"/>
    </source>
</evidence>
<dbReference type="SUPFAM" id="SSF47781">
    <property type="entry name" value="RuvA domain 2-like"/>
    <property type="match status" value="1"/>
</dbReference>
<dbReference type="GO" id="GO:0046872">
    <property type="term" value="F:metal ion binding"/>
    <property type="evidence" value="ECO:0007669"/>
    <property type="project" value="UniProtKB-KW"/>
</dbReference>
<dbReference type="InterPro" id="IPR004150">
    <property type="entry name" value="NAD_DNA_ligase_OB"/>
</dbReference>